<gene>
    <name evidence="2" type="ORF">SSLN_LOCUS3547</name>
</gene>
<organism evidence="4">
    <name type="scientific">Schistocephalus solidus</name>
    <name type="common">Tapeworm</name>
    <dbReference type="NCBI Taxonomy" id="70667"/>
    <lineage>
        <taxon>Eukaryota</taxon>
        <taxon>Metazoa</taxon>
        <taxon>Spiralia</taxon>
        <taxon>Lophotrochozoa</taxon>
        <taxon>Platyhelminthes</taxon>
        <taxon>Cestoda</taxon>
        <taxon>Eucestoda</taxon>
        <taxon>Diphyllobothriidea</taxon>
        <taxon>Diphyllobothriidae</taxon>
        <taxon>Schistocephalus</taxon>
    </lineage>
</organism>
<reference evidence="4" key="1">
    <citation type="submission" date="2016-06" db="UniProtKB">
        <authorList>
            <consortium name="WormBaseParasite"/>
        </authorList>
    </citation>
    <scope>IDENTIFICATION</scope>
</reference>
<evidence type="ECO:0000256" key="1">
    <source>
        <dbReference type="SAM" id="MobiDB-lite"/>
    </source>
</evidence>
<evidence type="ECO:0000313" key="2">
    <source>
        <dbReference type="EMBL" id="VDL89932.1"/>
    </source>
</evidence>
<name>A0A183SH49_SCHSO</name>
<evidence type="ECO:0000313" key="3">
    <source>
        <dbReference type="Proteomes" id="UP000275846"/>
    </source>
</evidence>
<accession>A0A183SH49</accession>
<dbReference type="WBParaSite" id="SSLN_0000365401-mRNA-1">
    <property type="protein sequence ID" value="SSLN_0000365401-mRNA-1"/>
    <property type="gene ID" value="SSLN_0000365401"/>
</dbReference>
<evidence type="ECO:0000313" key="4">
    <source>
        <dbReference type="WBParaSite" id="SSLN_0000365401-mRNA-1"/>
    </source>
</evidence>
<dbReference type="AlphaFoldDB" id="A0A183SH49"/>
<protein>
    <submittedName>
        <fullName evidence="2 4">Uncharacterized protein</fullName>
    </submittedName>
</protein>
<dbReference type="EMBL" id="UYSU01032568">
    <property type="protein sequence ID" value="VDL89932.1"/>
    <property type="molecule type" value="Genomic_DNA"/>
</dbReference>
<dbReference type="Proteomes" id="UP000275846">
    <property type="component" value="Unassembled WGS sequence"/>
</dbReference>
<proteinExistence type="predicted"/>
<feature type="region of interest" description="Disordered" evidence="1">
    <location>
        <begin position="54"/>
        <end position="79"/>
    </location>
</feature>
<sequence>MIPALRSADGKLETDDQVNVYFLSKLFKAIFTLEPNSFAAIPPVCPPMFTPPFASSSSCSSSSSFSSSSSSSSRIEDLD</sequence>
<feature type="compositionally biased region" description="Low complexity" evidence="1">
    <location>
        <begin position="54"/>
        <end position="73"/>
    </location>
</feature>
<dbReference type="OrthoDB" id="6321825at2759"/>
<reference evidence="2 3" key="2">
    <citation type="submission" date="2018-11" db="EMBL/GenBank/DDBJ databases">
        <authorList>
            <consortium name="Pathogen Informatics"/>
        </authorList>
    </citation>
    <scope>NUCLEOTIDE SEQUENCE [LARGE SCALE GENOMIC DNA]</scope>
    <source>
        <strain evidence="2 3">NST_G2</strain>
    </source>
</reference>
<keyword evidence="3" id="KW-1185">Reference proteome</keyword>